<reference evidence="2" key="1">
    <citation type="submission" date="2011-08" db="EMBL/GenBank/DDBJ databases">
        <authorList>
            <person name="Rombauts S."/>
        </authorList>
    </citation>
    <scope>NUCLEOTIDE SEQUENCE</scope>
    <source>
        <strain evidence="2">London</strain>
    </source>
</reference>
<keyword evidence="2" id="KW-1185">Reference proteome</keyword>
<evidence type="ECO:0000313" key="1">
    <source>
        <dbReference type="EnsemblMetazoa" id="tetur02g02130.1"/>
    </source>
</evidence>
<gene>
    <name evidence="1" type="primary">107371860</name>
</gene>
<evidence type="ECO:0000313" key="2">
    <source>
        <dbReference type="Proteomes" id="UP000015104"/>
    </source>
</evidence>
<name>T1JUT7_TETUR</name>
<dbReference type="AlphaFoldDB" id="T1JUT7"/>
<protein>
    <submittedName>
        <fullName evidence="1">Uncharacterized protein</fullName>
    </submittedName>
</protein>
<accession>T1JUT7</accession>
<dbReference type="EMBL" id="CAEY01000784">
    <property type="status" value="NOT_ANNOTATED_CDS"/>
    <property type="molecule type" value="Genomic_DNA"/>
</dbReference>
<dbReference type="EnsemblMetazoa" id="tetur02g02130.1">
    <property type="protein sequence ID" value="tetur02g02130.1"/>
    <property type="gene ID" value="tetur02g02130"/>
</dbReference>
<dbReference type="KEGG" id="tut:107371860"/>
<organism evidence="1 2">
    <name type="scientific">Tetranychus urticae</name>
    <name type="common">Two-spotted spider mite</name>
    <dbReference type="NCBI Taxonomy" id="32264"/>
    <lineage>
        <taxon>Eukaryota</taxon>
        <taxon>Metazoa</taxon>
        <taxon>Ecdysozoa</taxon>
        <taxon>Arthropoda</taxon>
        <taxon>Chelicerata</taxon>
        <taxon>Arachnida</taxon>
        <taxon>Acari</taxon>
        <taxon>Acariformes</taxon>
        <taxon>Trombidiformes</taxon>
        <taxon>Prostigmata</taxon>
        <taxon>Eleutherengona</taxon>
        <taxon>Raphignathae</taxon>
        <taxon>Tetranychoidea</taxon>
        <taxon>Tetranychidae</taxon>
        <taxon>Tetranychus</taxon>
    </lineage>
</organism>
<sequence length="210" mass="24021">MDNNSLIDSESDGKLFDCEGMSDCNYSETSSSTSETSKVDRIAELNRKIASISKETQASRVKHSEFKRKLGGVIERCKQMEDIYEQIGVKMEPKLIVLENGILKAQPILSRGQTLLKNLQEYIEYESIKLELFNLETEEMETENSPDNLTIDYPSEEQIMTELMERVSLENSNANAAGYFNLNEKQSDYTKLMEGGIRHYNEMHKKFSSS</sequence>
<dbReference type="Proteomes" id="UP000015104">
    <property type="component" value="Unassembled WGS sequence"/>
</dbReference>
<proteinExistence type="predicted"/>
<dbReference type="HOGENOM" id="CLU_1201185_0_0_1"/>
<reference evidence="1" key="2">
    <citation type="submission" date="2015-06" db="UniProtKB">
        <authorList>
            <consortium name="EnsemblMetazoa"/>
        </authorList>
    </citation>
    <scope>IDENTIFICATION</scope>
</reference>